<reference evidence="1" key="2">
    <citation type="journal article" date="2019" name="IMA Fungus">
        <title>Genome sequencing and comparison of five Tilletia species to identify candidate genes for the detection of regulated species infecting wheat.</title>
        <authorList>
            <person name="Nguyen H.D.T."/>
            <person name="Sultana T."/>
            <person name="Kesanakurti P."/>
            <person name="Hambleton S."/>
        </authorList>
    </citation>
    <scope>NUCLEOTIDE SEQUENCE</scope>
    <source>
        <strain evidence="1">DAOMC 236416</strain>
    </source>
</reference>
<proteinExistence type="predicted"/>
<name>A0A177T8D9_9BASI</name>
<dbReference type="AlphaFoldDB" id="A0A177T8D9"/>
<dbReference type="EMBL" id="LWDF02000971">
    <property type="protein sequence ID" value="KAE8241100.1"/>
    <property type="molecule type" value="Genomic_DNA"/>
</dbReference>
<accession>A0A177T8D9</accession>
<keyword evidence="2" id="KW-1185">Reference proteome</keyword>
<sequence>MLEQEALRLDVLRAPSDTAADLVRSGVTVHHYEFAPVERTQELRLDEWLFPVREAAEAVTCLDILVRNKGEDSSGEAALRADYLPAGALPNLTELALSWETHEPFSSNSVAHGDDSNELAAEILAGLKRQETLVAEVLASLTHHKFLRHLRLEHPMGKPFPPCPNAVIEVADSDQISLRLKYLTWHSPCITYTQRYRVMSPAQRGTEARRSPLTIQLQRLPHMVGSRIDERGVWDRPRQYRVGNTIFNHSKFPPRALRMILLLHSKVRVSGWLLF</sequence>
<comment type="caution">
    <text evidence="1">The sequence shown here is derived from an EMBL/GenBank/DDBJ whole genome shotgun (WGS) entry which is preliminary data.</text>
</comment>
<gene>
    <name evidence="1" type="ORF">A4X13_0g7562</name>
</gene>
<organism evidence="1 2">
    <name type="scientific">Tilletia indica</name>
    <dbReference type="NCBI Taxonomy" id="43049"/>
    <lineage>
        <taxon>Eukaryota</taxon>
        <taxon>Fungi</taxon>
        <taxon>Dikarya</taxon>
        <taxon>Basidiomycota</taxon>
        <taxon>Ustilaginomycotina</taxon>
        <taxon>Exobasidiomycetes</taxon>
        <taxon>Tilletiales</taxon>
        <taxon>Tilletiaceae</taxon>
        <taxon>Tilletia</taxon>
    </lineage>
</organism>
<evidence type="ECO:0000313" key="2">
    <source>
        <dbReference type="Proteomes" id="UP000077521"/>
    </source>
</evidence>
<protein>
    <submittedName>
        <fullName evidence="1">Uncharacterized protein</fullName>
    </submittedName>
</protein>
<evidence type="ECO:0000313" key="1">
    <source>
        <dbReference type="EMBL" id="KAE8241100.1"/>
    </source>
</evidence>
<reference evidence="1" key="1">
    <citation type="submission" date="2016-04" db="EMBL/GenBank/DDBJ databases">
        <authorList>
            <person name="Nguyen H.D."/>
            <person name="Samba Siva P."/>
            <person name="Cullis J."/>
            <person name="Levesque C.A."/>
            <person name="Hambleton S."/>
        </authorList>
    </citation>
    <scope>NUCLEOTIDE SEQUENCE</scope>
    <source>
        <strain evidence="1">DAOMC 236416</strain>
    </source>
</reference>
<dbReference type="Proteomes" id="UP000077521">
    <property type="component" value="Unassembled WGS sequence"/>
</dbReference>